<sequence>MAAEAMALAGAGTGARMAEAMAGAPGPAEAFAALGALFARILEESDYRDGCPVATVALEEAGDAGPIHDACRQTYELWLSGLTEQLCAWGLSEPDARETADLAMSSLQGALLPRVRRDTAAVHAVARRIGAIAAQRASAP</sequence>
<keyword evidence="3" id="KW-1185">Reference proteome</keyword>
<reference evidence="3" key="1">
    <citation type="journal article" date="2019" name="Int. J. Syst. Evol. Microbiol.">
        <title>The Global Catalogue of Microorganisms (GCM) 10K type strain sequencing project: providing services to taxonomists for standard genome sequencing and annotation.</title>
        <authorList>
            <consortium name="The Broad Institute Genomics Platform"/>
            <consortium name="The Broad Institute Genome Sequencing Center for Infectious Disease"/>
            <person name="Wu L."/>
            <person name="Ma J."/>
        </authorList>
    </citation>
    <scope>NUCLEOTIDE SEQUENCE [LARGE SCALE GENOMIC DNA]</scope>
    <source>
        <strain evidence="3">JCM 3399</strain>
    </source>
</reference>
<name>A0ABQ2UP08_9ACTN</name>
<dbReference type="InterPro" id="IPR036271">
    <property type="entry name" value="Tet_transcr_reg_TetR-rel_C_sf"/>
</dbReference>
<protein>
    <recommendedName>
        <fullName evidence="1">Transcriptional regulator LmrA/YxaF-like C-terminal domain-containing protein</fullName>
    </recommendedName>
</protein>
<dbReference type="RefSeq" id="WP_229851779.1">
    <property type="nucleotide sequence ID" value="NZ_BMRP01000002.1"/>
</dbReference>
<accession>A0ABQ2UP08</accession>
<evidence type="ECO:0000313" key="2">
    <source>
        <dbReference type="EMBL" id="GGU46138.1"/>
    </source>
</evidence>
<dbReference type="Proteomes" id="UP000654471">
    <property type="component" value="Unassembled WGS sequence"/>
</dbReference>
<dbReference type="EMBL" id="BMRP01000002">
    <property type="protein sequence ID" value="GGU46138.1"/>
    <property type="molecule type" value="Genomic_DNA"/>
</dbReference>
<dbReference type="Gene3D" id="1.10.357.10">
    <property type="entry name" value="Tetracycline Repressor, domain 2"/>
    <property type="match status" value="1"/>
</dbReference>
<gene>
    <name evidence="2" type="ORF">GCM10010211_07030</name>
</gene>
<dbReference type="Pfam" id="PF21993">
    <property type="entry name" value="TetR_C_13_2"/>
    <property type="match status" value="1"/>
</dbReference>
<organism evidence="2 3">
    <name type="scientific">Streptomyces albospinus</name>
    <dbReference type="NCBI Taxonomy" id="285515"/>
    <lineage>
        <taxon>Bacteria</taxon>
        <taxon>Bacillati</taxon>
        <taxon>Actinomycetota</taxon>
        <taxon>Actinomycetes</taxon>
        <taxon>Kitasatosporales</taxon>
        <taxon>Streptomycetaceae</taxon>
        <taxon>Streptomyces</taxon>
    </lineage>
</organism>
<evidence type="ECO:0000259" key="1">
    <source>
        <dbReference type="Pfam" id="PF21993"/>
    </source>
</evidence>
<evidence type="ECO:0000313" key="3">
    <source>
        <dbReference type="Proteomes" id="UP000654471"/>
    </source>
</evidence>
<dbReference type="SUPFAM" id="SSF48498">
    <property type="entry name" value="Tetracyclin repressor-like, C-terminal domain"/>
    <property type="match status" value="1"/>
</dbReference>
<proteinExistence type="predicted"/>
<dbReference type="InterPro" id="IPR054156">
    <property type="entry name" value="YxaF_TetR_C"/>
</dbReference>
<comment type="caution">
    <text evidence="2">The sequence shown here is derived from an EMBL/GenBank/DDBJ whole genome shotgun (WGS) entry which is preliminary data.</text>
</comment>
<feature type="domain" description="Transcriptional regulator LmrA/YxaF-like C-terminal" evidence="1">
    <location>
        <begin position="27"/>
        <end position="127"/>
    </location>
</feature>